<evidence type="ECO:0000256" key="8">
    <source>
        <dbReference type="ARBA" id="ARBA00022840"/>
    </source>
</evidence>
<dbReference type="SMART" id="SM00471">
    <property type="entry name" value="HDc"/>
    <property type="match status" value="1"/>
</dbReference>
<evidence type="ECO:0000256" key="9">
    <source>
        <dbReference type="ARBA" id="ARBA00022842"/>
    </source>
</evidence>
<keyword evidence="2 11" id="KW-0808">Transferase</keyword>
<dbReference type="Pfam" id="PF01743">
    <property type="entry name" value="PolyA_pol"/>
    <property type="match status" value="1"/>
</dbReference>
<dbReference type="InterPro" id="IPR006675">
    <property type="entry name" value="HDIG_dom"/>
</dbReference>
<keyword evidence="3" id="KW-0819">tRNA processing</keyword>
<dbReference type="SUPFAM" id="SSF81301">
    <property type="entry name" value="Nucleotidyltransferase"/>
    <property type="match status" value="1"/>
</dbReference>
<dbReference type="SUPFAM" id="SSF81891">
    <property type="entry name" value="Poly A polymerase C-terminal region-like"/>
    <property type="match status" value="1"/>
</dbReference>
<evidence type="ECO:0000256" key="7">
    <source>
        <dbReference type="ARBA" id="ARBA00022800"/>
    </source>
</evidence>
<comment type="caution">
    <text evidence="13">The sequence shown here is derived from an EMBL/GenBank/DDBJ whole genome shotgun (WGS) entry which is preliminary data.</text>
</comment>
<keyword evidence="9" id="KW-0460">Magnesium</keyword>
<keyword evidence="4" id="KW-0548">Nucleotidyltransferase</keyword>
<keyword evidence="5" id="KW-0479">Metal-binding</keyword>
<evidence type="ECO:0000256" key="6">
    <source>
        <dbReference type="ARBA" id="ARBA00022741"/>
    </source>
</evidence>
<evidence type="ECO:0000256" key="5">
    <source>
        <dbReference type="ARBA" id="ARBA00022723"/>
    </source>
</evidence>
<organism evidence="13 14">
    <name type="scientific">Shiella aurantiaca</name>
    <dbReference type="NCBI Taxonomy" id="3058365"/>
    <lineage>
        <taxon>Bacteria</taxon>
        <taxon>Pseudomonadati</taxon>
        <taxon>Bacteroidota</taxon>
        <taxon>Cytophagia</taxon>
        <taxon>Cytophagales</taxon>
        <taxon>Shiellaceae</taxon>
        <taxon>Shiella</taxon>
    </lineage>
</organism>
<evidence type="ECO:0000313" key="13">
    <source>
        <dbReference type="EMBL" id="MDN4165265.1"/>
    </source>
</evidence>
<evidence type="ECO:0000259" key="12">
    <source>
        <dbReference type="SMART" id="SM00471"/>
    </source>
</evidence>
<dbReference type="RefSeq" id="WP_320003791.1">
    <property type="nucleotide sequence ID" value="NZ_JAUHJS010000003.1"/>
</dbReference>
<dbReference type="Gene3D" id="3.30.460.10">
    <property type="entry name" value="Beta Polymerase, domain 2"/>
    <property type="match status" value="1"/>
</dbReference>
<dbReference type="CDD" id="cd05398">
    <property type="entry name" value="NT_ClassII-CCAase"/>
    <property type="match status" value="1"/>
</dbReference>
<dbReference type="Gene3D" id="1.10.3090.10">
    <property type="entry name" value="cca-adding enzyme, domain 2"/>
    <property type="match status" value="1"/>
</dbReference>
<dbReference type="Pfam" id="PF01966">
    <property type="entry name" value="HD"/>
    <property type="match status" value="1"/>
</dbReference>
<dbReference type="Gene3D" id="1.10.246.80">
    <property type="match status" value="1"/>
</dbReference>
<protein>
    <submittedName>
        <fullName evidence="13">HD domain-containing protein</fullName>
    </submittedName>
</protein>
<comment type="similarity">
    <text evidence="11">Belongs to the tRNA nucleotidyltransferase/poly(A) polymerase family.</text>
</comment>
<evidence type="ECO:0000256" key="2">
    <source>
        <dbReference type="ARBA" id="ARBA00022679"/>
    </source>
</evidence>
<proteinExistence type="inferred from homology"/>
<sequence>MNFSAQLGHNSIIRLVQESAADLGLETYLIGGYVRDLLLKRDSKDLDFVCVGSGISLAMQVAEKAGLKGKVTIFKHFGTAMVHIDGLDVEFVGARRESYRSDSRKPLVEDGTLEDDQNRRDFTINALAISMNSANFGELIDPFGGVEDLRKKIIRTPLDADITFSDDPLRMMRAVRFASQLGFDIEPDTFEAIKRNAERLKIISQERTTEELNKIILSQTPSYGFKLLFHSDLLHQFFPEMVALQGVDTINGNTHKDNFYHTLQVLDNVAKVSSDLWLRWAAILHDIAKPPTKRYDPKVGWTFHGHEDKGARMVPSLFRRLKLPLNEPMRFVQNLVRMHLRPIALVKDVVTDAAIRRVLFEAGEDIDALMQLCRADITSKDHSRVSRYLTNFDRVEAKMKEVEERDQLRNFQPPISGEDIMGYFQLKPGKEVGEIKEAIREAIIEGIIPNEREKAFQLMIQVGQQKGLVFNSNYDEKK</sequence>
<comment type="cofactor">
    <cofactor evidence="1">
        <name>Mg(2+)</name>
        <dbReference type="ChEBI" id="CHEBI:18420"/>
    </cofactor>
</comment>
<dbReference type="InterPro" id="IPR050124">
    <property type="entry name" value="tRNA_CCA-adding_enzyme"/>
</dbReference>
<dbReference type="InterPro" id="IPR003607">
    <property type="entry name" value="HD/PDEase_dom"/>
</dbReference>
<dbReference type="Pfam" id="PF12627">
    <property type="entry name" value="PolyA_pol_RNAbd"/>
    <property type="match status" value="1"/>
</dbReference>
<dbReference type="PANTHER" id="PTHR47545:SF1">
    <property type="entry name" value="MULTIFUNCTIONAL CCA PROTEIN"/>
    <property type="match status" value="1"/>
</dbReference>
<evidence type="ECO:0000256" key="11">
    <source>
        <dbReference type="RuleBase" id="RU003953"/>
    </source>
</evidence>
<keyword evidence="14" id="KW-1185">Reference proteome</keyword>
<gene>
    <name evidence="13" type="ORF">QWY31_07120</name>
</gene>
<keyword evidence="8" id="KW-0067">ATP-binding</keyword>
<evidence type="ECO:0000313" key="14">
    <source>
        <dbReference type="Proteomes" id="UP001168552"/>
    </source>
</evidence>
<dbReference type="InterPro" id="IPR032828">
    <property type="entry name" value="PolyA_RNA-bd"/>
</dbReference>
<accession>A0ABT8F488</accession>
<dbReference type="NCBIfam" id="TIGR00277">
    <property type="entry name" value="HDIG"/>
    <property type="match status" value="1"/>
</dbReference>
<feature type="domain" description="HD/PDEase" evidence="12">
    <location>
        <begin position="254"/>
        <end position="407"/>
    </location>
</feature>
<reference evidence="13" key="1">
    <citation type="submission" date="2023-06" db="EMBL/GenBank/DDBJ databases">
        <title>Cytophagales bacterium Strain LB-30, isolated from soil.</title>
        <authorList>
            <person name="Liu B."/>
        </authorList>
    </citation>
    <scope>NUCLEOTIDE SEQUENCE</scope>
    <source>
        <strain evidence="13">LB-30</strain>
    </source>
</reference>
<dbReference type="CDD" id="cd00077">
    <property type="entry name" value="HDc"/>
    <property type="match status" value="1"/>
</dbReference>
<dbReference type="Proteomes" id="UP001168552">
    <property type="component" value="Unassembled WGS sequence"/>
</dbReference>
<evidence type="ECO:0000256" key="10">
    <source>
        <dbReference type="ARBA" id="ARBA00022884"/>
    </source>
</evidence>
<evidence type="ECO:0000256" key="1">
    <source>
        <dbReference type="ARBA" id="ARBA00001946"/>
    </source>
</evidence>
<dbReference type="PANTHER" id="PTHR47545">
    <property type="entry name" value="MULTIFUNCTIONAL CCA PROTEIN"/>
    <property type="match status" value="1"/>
</dbReference>
<evidence type="ECO:0000256" key="4">
    <source>
        <dbReference type="ARBA" id="ARBA00022695"/>
    </source>
</evidence>
<name>A0ABT8F488_9BACT</name>
<dbReference type="InterPro" id="IPR002646">
    <property type="entry name" value="PolA_pol_head_dom"/>
</dbReference>
<keyword evidence="7" id="KW-0692">RNA repair</keyword>
<keyword evidence="6" id="KW-0547">Nucleotide-binding</keyword>
<keyword evidence="10 11" id="KW-0694">RNA-binding</keyword>
<dbReference type="InterPro" id="IPR006674">
    <property type="entry name" value="HD_domain"/>
</dbReference>
<evidence type="ECO:0000256" key="3">
    <source>
        <dbReference type="ARBA" id="ARBA00022694"/>
    </source>
</evidence>
<dbReference type="EMBL" id="JAUHJS010000003">
    <property type="protein sequence ID" value="MDN4165265.1"/>
    <property type="molecule type" value="Genomic_DNA"/>
</dbReference>
<dbReference type="InterPro" id="IPR043519">
    <property type="entry name" value="NT_sf"/>
</dbReference>